<dbReference type="PANTHER" id="PTHR33361:SF2">
    <property type="entry name" value="DUF885 DOMAIN-CONTAINING PROTEIN"/>
    <property type="match status" value="1"/>
</dbReference>
<evidence type="ECO:0000313" key="2">
    <source>
        <dbReference type="Proteomes" id="UP001500620"/>
    </source>
</evidence>
<dbReference type="InterPro" id="IPR010281">
    <property type="entry name" value="DUF885"/>
</dbReference>
<protein>
    <recommendedName>
        <fullName evidence="3">DUF885 domain-containing protein</fullName>
    </recommendedName>
</protein>
<accession>A0ABP8CT96</accession>
<dbReference type="EMBL" id="BAABAT010000001">
    <property type="protein sequence ID" value="GAA4242963.1"/>
    <property type="molecule type" value="Genomic_DNA"/>
</dbReference>
<name>A0ABP8CT96_9ACTN</name>
<proteinExistence type="predicted"/>
<dbReference type="Proteomes" id="UP001500620">
    <property type="component" value="Unassembled WGS sequence"/>
</dbReference>
<gene>
    <name evidence="1" type="ORF">GCM10022255_000030</name>
</gene>
<dbReference type="RefSeq" id="WP_345119785.1">
    <property type="nucleotide sequence ID" value="NZ_BAABAT010000001.1"/>
</dbReference>
<comment type="caution">
    <text evidence="1">The sequence shown here is derived from an EMBL/GenBank/DDBJ whole genome shotgun (WGS) entry which is preliminary data.</text>
</comment>
<organism evidence="1 2">
    <name type="scientific">Dactylosporangium darangshiense</name>
    <dbReference type="NCBI Taxonomy" id="579108"/>
    <lineage>
        <taxon>Bacteria</taxon>
        <taxon>Bacillati</taxon>
        <taxon>Actinomycetota</taxon>
        <taxon>Actinomycetes</taxon>
        <taxon>Micromonosporales</taxon>
        <taxon>Micromonosporaceae</taxon>
        <taxon>Dactylosporangium</taxon>
    </lineage>
</organism>
<dbReference type="Pfam" id="PF05960">
    <property type="entry name" value="DUF885"/>
    <property type="match status" value="1"/>
</dbReference>
<evidence type="ECO:0000313" key="1">
    <source>
        <dbReference type="EMBL" id="GAA4242963.1"/>
    </source>
</evidence>
<reference evidence="2" key="1">
    <citation type="journal article" date="2019" name="Int. J. Syst. Evol. Microbiol.">
        <title>The Global Catalogue of Microorganisms (GCM) 10K type strain sequencing project: providing services to taxonomists for standard genome sequencing and annotation.</title>
        <authorList>
            <consortium name="The Broad Institute Genomics Platform"/>
            <consortium name="The Broad Institute Genome Sequencing Center for Infectious Disease"/>
            <person name="Wu L."/>
            <person name="Ma J."/>
        </authorList>
    </citation>
    <scope>NUCLEOTIDE SEQUENCE [LARGE SCALE GENOMIC DNA]</scope>
    <source>
        <strain evidence="2">JCM 17441</strain>
    </source>
</reference>
<dbReference type="PANTHER" id="PTHR33361">
    <property type="entry name" value="GLR0591 PROTEIN"/>
    <property type="match status" value="1"/>
</dbReference>
<evidence type="ECO:0008006" key="3">
    <source>
        <dbReference type="Google" id="ProtNLM"/>
    </source>
</evidence>
<sequence>MKTLAQLGEEYFRAHCAADPFGAGVFGVPGYEAEVPDPSRAAAERHRAELARLAEELRAADPAEDPISHAMLRRLLDDGQRVLADGMVEVGVTAGGTGPLAQVVSTFPASTGTDEEYLARLEKLPGYFDAYVERYLRAARDGRFQTEIGVRQAIIQADAYLSGPIERDPLLRRISTDVVASAVRPAIVRFRNALEEHLLPVARPDEKAGLCFVPGGAEGYLGLVRACTTTELGPEEIHRTGLELVARLREEFAERGGRALGTTDVDEVLVRLREDQNLRFGTAGEIVDAVTRALREAEAALPDWFATYDIAPCEVREMDPAEAEHSVLGYYMPPTADGARPGAHVVNTFRPRSRARFEYEALAFHESVPGHHLQIALAQSRADLPEFRRFAYLDAHGEGWGLYSERLADEMGLYTSELSRLGMVSFDAWRACRLVVDTGLHHFGWSRSRAIDYMRANTALSETNIVNEVDRYIAVPGQALAYMIGRLHIDRLRERSRAALGGGFDIRAFHHTVLAHGPLPLDVLEDLILSRDFTA</sequence>
<keyword evidence="2" id="KW-1185">Reference proteome</keyword>